<gene>
    <name evidence="2" type="ORF">E2C01_087652</name>
</gene>
<name>A0A5B7JGY2_PORTR</name>
<keyword evidence="3" id="KW-1185">Reference proteome</keyword>
<feature type="compositionally biased region" description="Polar residues" evidence="1">
    <location>
        <begin position="82"/>
        <end position="100"/>
    </location>
</feature>
<dbReference type="EMBL" id="VSRR010091678">
    <property type="protein sequence ID" value="MPC92557.1"/>
    <property type="molecule type" value="Genomic_DNA"/>
</dbReference>
<feature type="region of interest" description="Disordered" evidence="1">
    <location>
        <begin position="1"/>
        <end position="20"/>
    </location>
</feature>
<dbReference type="AlphaFoldDB" id="A0A5B7JGY2"/>
<evidence type="ECO:0000256" key="1">
    <source>
        <dbReference type="SAM" id="MobiDB-lite"/>
    </source>
</evidence>
<dbReference type="Proteomes" id="UP000324222">
    <property type="component" value="Unassembled WGS sequence"/>
</dbReference>
<evidence type="ECO:0000313" key="2">
    <source>
        <dbReference type="EMBL" id="MPC92557.1"/>
    </source>
</evidence>
<evidence type="ECO:0000313" key="3">
    <source>
        <dbReference type="Proteomes" id="UP000324222"/>
    </source>
</evidence>
<feature type="region of interest" description="Disordered" evidence="1">
    <location>
        <begin position="77"/>
        <end position="100"/>
    </location>
</feature>
<protein>
    <submittedName>
        <fullName evidence="2">Uncharacterized protein</fullName>
    </submittedName>
</protein>
<sequence>MQGERGEQQVYRSSSSSRVSKSINQDVLVYGIGHRSSLLVDSGWVSAQTEYPWEECQGMTEKTVSGPLHTGRLHQLGEGPLNHNTTEAPRPNNTNVIIRI</sequence>
<comment type="caution">
    <text evidence="2">The sequence shown here is derived from an EMBL/GenBank/DDBJ whole genome shotgun (WGS) entry which is preliminary data.</text>
</comment>
<reference evidence="2 3" key="1">
    <citation type="submission" date="2019-05" db="EMBL/GenBank/DDBJ databases">
        <title>Another draft genome of Portunus trituberculatus and its Hox gene families provides insights of decapod evolution.</title>
        <authorList>
            <person name="Jeong J.-H."/>
            <person name="Song I."/>
            <person name="Kim S."/>
            <person name="Choi T."/>
            <person name="Kim D."/>
            <person name="Ryu S."/>
            <person name="Kim W."/>
        </authorList>
    </citation>
    <scope>NUCLEOTIDE SEQUENCE [LARGE SCALE GENOMIC DNA]</scope>
    <source>
        <tissue evidence="2">Muscle</tissue>
    </source>
</reference>
<proteinExistence type="predicted"/>
<organism evidence="2 3">
    <name type="scientific">Portunus trituberculatus</name>
    <name type="common">Swimming crab</name>
    <name type="synonym">Neptunus trituberculatus</name>
    <dbReference type="NCBI Taxonomy" id="210409"/>
    <lineage>
        <taxon>Eukaryota</taxon>
        <taxon>Metazoa</taxon>
        <taxon>Ecdysozoa</taxon>
        <taxon>Arthropoda</taxon>
        <taxon>Crustacea</taxon>
        <taxon>Multicrustacea</taxon>
        <taxon>Malacostraca</taxon>
        <taxon>Eumalacostraca</taxon>
        <taxon>Eucarida</taxon>
        <taxon>Decapoda</taxon>
        <taxon>Pleocyemata</taxon>
        <taxon>Brachyura</taxon>
        <taxon>Eubrachyura</taxon>
        <taxon>Portunoidea</taxon>
        <taxon>Portunidae</taxon>
        <taxon>Portuninae</taxon>
        <taxon>Portunus</taxon>
    </lineage>
</organism>
<accession>A0A5B7JGY2</accession>